<name>A0A9X3N5L9_9ACTN</name>
<dbReference type="EMBL" id="JAPDOD010000045">
    <property type="protein sequence ID" value="MDA0165308.1"/>
    <property type="molecule type" value="Genomic_DNA"/>
</dbReference>
<evidence type="ECO:0000256" key="4">
    <source>
        <dbReference type="PIRSR" id="PIRSR605511-2"/>
    </source>
</evidence>
<evidence type="ECO:0000259" key="5">
    <source>
        <dbReference type="Pfam" id="PF08450"/>
    </source>
</evidence>
<comment type="similarity">
    <text evidence="1">Belongs to the SMP-30/CGR1 family.</text>
</comment>
<evidence type="ECO:0000256" key="1">
    <source>
        <dbReference type="ARBA" id="ARBA00008853"/>
    </source>
</evidence>
<accession>A0A9X3N5L9</accession>
<feature type="binding site" evidence="4">
    <location>
        <position position="169"/>
    </location>
    <ligand>
        <name>a divalent metal cation</name>
        <dbReference type="ChEBI" id="CHEBI:60240"/>
    </ligand>
</feature>
<feature type="binding site" evidence="4">
    <location>
        <position position="24"/>
    </location>
    <ligand>
        <name>a divalent metal cation</name>
        <dbReference type="ChEBI" id="CHEBI:60240"/>
    </ligand>
</feature>
<dbReference type="PRINTS" id="PR01790">
    <property type="entry name" value="SMP30FAMILY"/>
</dbReference>
<gene>
    <name evidence="6" type="ORF">OM076_33880</name>
</gene>
<organism evidence="6 7">
    <name type="scientific">Solirubrobacter ginsenosidimutans</name>
    <dbReference type="NCBI Taxonomy" id="490573"/>
    <lineage>
        <taxon>Bacteria</taxon>
        <taxon>Bacillati</taxon>
        <taxon>Actinomycetota</taxon>
        <taxon>Thermoleophilia</taxon>
        <taxon>Solirubrobacterales</taxon>
        <taxon>Solirubrobacteraceae</taxon>
        <taxon>Solirubrobacter</taxon>
    </lineage>
</organism>
<dbReference type="Gene3D" id="2.120.10.30">
    <property type="entry name" value="TolB, C-terminal domain"/>
    <property type="match status" value="1"/>
</dbReference>
<dbReference type="InterPro" id="IPR051262">
    <property type="entry name" value="SMP-30/CGR1_Lactonase"/>
</dbReference>
<dbReference type="AlphaFoldDB" id="A0A9X3N5L9"/>
<dbReference type="InterPro" id="IPR011042">
    <property type="entry name" value="6-blade_b-propeller_TolB-like"/>
</dbReference>
<dbReference type="PANTHER" id="PTHR47572:SF4">
    <property type="entry name" value="LACTONASE DRP35"/>
    <property type="match status" value="1"/>
</dbReference>
<dbReference type="PANTHER" id="PTHR47572">
    <property type="entry name" value="LIPOPROTEIN-RELATED"/>
    <property type="match status" value="1"/>
</dbReference>
<feature type="domain" description="SMP-30/Gluconolactonase/LRE-like region" evidence="5">
    <location>
        <begin position="22"/>
        <end position="277"/>
    </location>
</feature>
<dbReference type="SUPFAM" id="SSF63829">
    <property type="entry name" value="Calcium-dependent phosphotriesterase"/>
    <property type="match status" value="1"/>
</dbReference>
<evidence type="ECO:0000313" key="7">
    <source>
        <dbReference type="Proteomes" id="UP001149140"/>
    </source>
</evidence>
<comment type="cofactor">
    <cofactor evidence="4">
        <name>Zn(2+)</name>
        <dbReference type="ChEBI" id="CHEBI:29105"/>
    </cofactor>
    <text evidence="4">Binds 1 divalent metal cation per subunit.</text>
</comment>
<keyword evidence="2" id="KW-0378">Hydrolase</keyword>
<proteinExistence type="inferred from homology"/>
<dbReference type="Proteomes" id="UP001149140">
    <property type="component" value="Unassembled WGS sequence"/>
</dbReference>
<dbReference type="InterPro" id="IPR005511">
    <property type="entry name" value="SMP-30"/>
</dbReference>
<dbReference type="GO" id="GO:0016787">
    <property type="term" value="F:hydrolase activity"/>
    <property type="evidence" value="ECO:0007669"/>
    <property type="project" value="UniProtKB-KW"/>
</dbReference>
<sequence>MELADLIEPGAELRRLGDGYQFTEGPVWVASQGCLEFVDIPSDTRWRWSEERGMEVALSPMFKASGLALDREGRIVACEGLSSCVARFENGHREVLAYHYRGTYLNSPNDLVTRGLDGSIYFTDPDYGRWNDWIGLERSKPLGYRGVYRIAPDGELHLVVAEDEFDQPNGITFSPDESLLYVNDSSAREVKVFDVEPDGSLRNGRMFASGIGSGVPGQGNVDGMECDEHGNVWVTGPGGVWVLTPDGEHLGTVATPEVCGSIAWGGEDLHSLFLMTSTTVHVVRTLVGPPPLPGS</sequence>
<feature type="active site" description="Proton donor/acceptor" evidence="3">
    <location>
        <position position="222"/>
    </location>
</feature>
<feature type="binding site" evidence="4">
    <location>
        <position position="222"/>
    </location>
    <ligand>
        <name>a divalent metal cation</name>
        <dbReference type="ChEBI" id="CHEBI:60240"/>
    </ligand>
</feature>
<dbReference type="InterPro" id="IPR013658">
    <property type="entry name" value="SGL"/>
</dbReference>
<evidence type="ECO:0000256" key="2">
    <source>
        <dbReference type="ARBA" id="ARBA00022801"/>
    </source>
</evidence>
<keyword evidence="7" id="KW-1185">Reference proteome</keyword>
<evidence type="ECO:0000256" key="3">
    <source>
        <dbReference type="PIRSR" id="PIRSR605511-1"/>
    </source>
</evidence>
<keyword evidence="4" id="KW-0862">Zinc</keyword>
<reference evidence="6" key="1">
    <citation type="submission" date="2022-10" db="EMBL/GenBank/DDBJ databases">
        <title>The WGS of Solirubrobacter ginsenosidimutans DSM 21036.</title>
        <authorList>
            <person name="Jiang Z."/>
        </authorList>
    </citation>
    <scope>NUCLEOTIDE SEQUENCE</scope>
    <source>
        <strain evidence="6">DSM 21036</strain>
    </source>
</reference>
<protein>
    <submittedName>
        <fullName evidence="6">SMP-30/gluconolactonase/LRE family protein</fullName>
    </submittedName>
</protein>
<keyword evidence="4" id="KW-0479">Metal-binding</keyword>
<evidence type="ECO:0000313" key="6">
    <source>
        <dbReference type="EMBL" id="MDA0165308.1"/>
    </source>
</evidence>
<feature type="binding site" evidence="4">
    <location>
        <position position="109"/>
    </location>
    <ligand>
        <name>substrate</name>
    </ligand>
</feature>
<dbReference type="RefSeq" id="WP_270044564.1">
    <property type="nucleotide sequence ID" value="NZ_JAPDOD010000045.1"/>
</dbReference>
<comment type="caution">
    <text evidence="6">The sequence shown here is derived from an EMBL/GenBank/DDBJ whole genome shotgun (WGS) entry which is preliminary data.</text>
</comment>
<dbReference type="Pfam" id="PF08450">
    <property type="entry name" value="SGL"/>
    <property type="match status" value="1"/>
</dbReference>
<dbReference type="GO" id="GO:0046872">
    <property type="term" value="F:metal ion binding"/>
    <property type="evidence" value="ECO:0007669"/>
    <property type="project" value="UniProtKB-KW"/>
</dbReference>